<protein>
    <submittedName>
        <fullName evidence="1">Uncharacterized protein</fullName>
    </submittedName>
</protein>
<dbReference type="EMBL" id="MVBN01000020">
    <property type="protein sequence ID" value="OOK63366.1"/>
    <property type="molecule type" value="Genomic_DNA"/>
</dbReference>
<evidence type="ECO:0000313" key="1">
    <source>
        <dbReference type="EMBL" id="OOK63366.1"/>
    </source>
</evidence>
<accession>A0A1V3WAC9</accession>
<organism evidence="1">
    <name type="scientific">Mycobacterium kansasii</name>
    <dbReference type="NCBI Taxonomy" id="1768"/>
    <lineage>
        <taxon>Bacteria</taxon>
        <taxon>Bacillati</taxon>
        <taxon>Actinomycetota</taxon>
        <taxon>Actinomycetes</taxon>
        <taxon>Mycobacteriales</taxon>
        <taxon>Mycobacteriaceae</taxon>
        <taxon>Mycobacterium</taxon>
    </lineage>
</organism>
<dbReference type="AlphaFoldDB" id="A0A1V3WAC9"/>
<gene>
    <name evidence="1" type="ORF">BZL29_8547</name>
</gene>
<dbReference type="Proteomes" id="UP000188532">
    <property type="component" value="Unassembled WGS sequence"/>
</dbReference>
<name>A0A1V3WAC9_MYCKA</name>
<proteinExistence type="predicted"/>
<sequence length="67" mass="6994">MTSSAKTTRHAPRGCSAIAARRPVLASLLSAYRDHEDVIVLGLAGAAYPSPGRWGGAARSAGRLHRP</sequence>
<comment type="caution">
    <text evidence="1">The sequence shown here is derived from an EMBL/GenBank/DDBJ whole genome shotgun (WGS) entry which is preliminary data.</text>
</comment>
<reference evidence="1" key="1">
    <citation type="submission" date="2017-02" db="EMBL/GenBank/DDBJ databases">
        <title>Complete genome sequences of Mycobacterium kansasii strains isolated from rhesus macaques.</title>
        <authorList>
            <person name="Panda A."/>
            <person name="Nagaraj S."/>
            <person name="Zhao X."/>
            <person name="Tettelin H."/>
            <person name="Detolla L.J."/>
        </authorList>
    </citation>
    <scope>NUCLEOTIDE SEQUENCE [LARGE SCALE GENOMIC DNA]</scope>
    <source>
        <strain evidence="1">11-3469</strain>
    </source>
</reference>